<reference evidence="2" key="1">
    <citation type="submission" date="2022-03" db="EMBL/GenBank/DDBJ databases">
        <title>Identification of a novel bacterium isolated from mangrove sediments.</title>
        <authorList>
            <person name="Pan X."/>
        </authorList>
    </citation>
    <scope>NUCLEOTIDE SEQUENCE</scope>
    <source>
        <strain evidence="2">B1949</strain>
    </source>
</reference>
<evidence type="ECO:0000259" key="1">
    <source>
        <dbReference type="Pfam" id="PF11329"/>
    </source>
</evidence>
<accession>A0ABT0BIZ1</accession>
<evidence type="ECO:0000313" key="3">
    <source>
        <dbReference type="Proteomes" id="UP001162881"/>
    </source>
</evidence>
<name>A0ABT0BIZ1_9SPHN</name>
<comment type="caution">
    <text evidence="2">The sequence shown here is derived from an EMBL/GenBank/DDBJ whole genome shotgun (WGS) entry which is preliminary data.</text>
</comment>
<keyword evidence="3" id="KW-1185">Reference proteome</keyword>
<sequence length="274" mass="29619">MRKTQGATGLVNAAEYYPSSTLWDTAGAIGAIVSADQLALTSHEDAQSRLGAILASLRKIPLFRNLCPNKAFNTATLQRTDYSNTPREIGCSALDMGRALVWLRIVRNQTSALAGAVDDLVGYWKIAGMVRGGKLFGTALQKGKVVYLAQEARAKRTGILTARTEHQLAAAPYFVYDTRYAHGNDWATIDARGNPEPQAAAVAMKAAIGLWVLWPRPYTDQLFDAVSGQFDPARGVYEGQLESGGRIEALTANNNGIILEAFAYKVKGALVEIK</sequence>
<protein>
    <submittedName>
        <fullName evidence="2">DUF3131 domain-containing protein</fullName>
    </submittedName>
</protein>
<dbReference type="InterPro" id="IPR021478">
    <property type="entry name" value="DUF3131"/>
</dbReference>
<feature type="domain" description="DUF3131" evidence="1">
    <location>
        <begin position="2"/>
        <end position="151"/>
    </location>
</feature>
<dbReference type="Pfam" id="PF11329">
    <property type="entry name" value="DUF3131"/>
    <property type="match status" value="1"/>
</dbReference>
<proteinExistence type="predicted"/>
<organism evidence="2 3">
    <name type="scientific">Novosphingobium organovorum</name>
    <dbReference type="NCBI Taxonomy" id="2930092"/>
    <lineage>
        <taxon>Bacteria</taxon>
        <taxon>Pseudomonadati</taxon>
        <taxon>Pseudomonadota</taxon>
        <taxon>Alphaproteobacteria</taxon>
        <taxon>Sphingomonadales</taxon>
        <taxon>Sphingomonadaceae</taxon>
        <taxon>Novosphingobium</taxon>
    </lineage>
</organism>
<evidence type="ECO:0000313" key="2">
    <source>
        <dbReference type="EMBL" id="MCJ2185027.1"/>
    </source>
</evidence>
<dbReference type="EMBL" id="JALHLF010000198">
    <property type="protein sequence ID" value="MCJ2185027.1"/>
    <property type="molecule type" value="Genomic_DNA"/>
</dbReference>
<dbReference type="Proteomes" id="UP001162881">
    <property type="component" value="Unassembled WGS sequence"/>
</dbReference>
<gene>
    <name evidence="2" type="ORF">MTR62_20400</name>
</gene>
<dbReference type="Gene3D" id="1.50.10.140">
    <property type="match status" value="1"/>
</dbReference>